<name>A0A6A7GD55_9CRUS</name>
<dbReference type="Pfam" id="PF04427">
    <property type="entry name" value="Brix"/>
    <property type="match status" value="1"/>
</dbReference>
<evidence type="ECO:0000313" key="3">
    <source>
        <dbReference type="EMBL" id="LAC27355.1"/>
    </source>
</evidence>
<dbReference type="InterPro" id="IPR007109">
    <property type="entry name" value="Brix"/>
</dbReference>
<reference evidence="3" key="1">
    <citation type="submission" date="2017-11" db="EMBL/GenBank/DDBJ databases">
        <title>The sensing device of the deep-sea amphipod.</title>
        <authorList>
            <person name="Kobayashi H."/>
            <person name="Nagahama T."/>
            <person name="Arai W."/>
            <person name="Sasagawa Y."/>
            <person name="Umeda M."/>
            <person name="Hayashi T."/>
            <person name="Nikaido I."/>
            <person name="Watanabe H."/>
            <person name="Oguri K."/>
            <person name="Kitazato H."/>
            <person name="Fujioka K."/>
            <person name="Kido Y."/>
            <person name="Takami H."/>
        </authorList>
    </citation>
    <scope>NUCLEOTIDE SEQUENCE</scope>
    <source>
        <tissue evidence="3">Whole body</tissue>
    </source>
</reference>
<evidence type="ECO:0000259" key="2">
    <source>
        <dbReference type="PROSITE" id="PS50833"/>
    </source>
</evidence>
<dbReference type="PROSITE" id="PS50833">
    <property type="entry name" value="BRIX"/>
    <property type="match status" value="1"/>
</dbReference>
<dbReference type="EMBL" id="IACT01008243">
    <property type="protein sequence ID" value="LAC27355.1"/>
    <property type="molecule type" value="mRNA"/>
</dbReference>
<feature type="compositionally biased region" description="Basic and acidic residues" evidence="1">
    <location>
        <begin position="50"/>
        <end position="61"/>
    </location>
</feature>
<dbReference type="GO" id="GO:0030687">
    <property type="term" value="C:preribosome, large subunit precursor"/>
    <property type="evidence" value="ECO:0007669"/>
    <property type="project" value="TreeGrafter"/>
</dbReference>
<feature type="domain" description="Brix" evidence="2">
    <location>
        <begin position="92"/>
        <end position="278"/>
    </location>
</feature>
<organism evidence="3">
    <name type="scientific">Hirondellea gigas</name>
    <dbReference type="NCBI Taxonomy" id="1518452"/>
    <lineage>
        <taxon>Eukaryota</taxon>
        <taxon>Metazoa</taxon>
        <taxon>Ecdysozoa</taxon>
        <taxon>Arthropoda</taxon>
        <taxon>Crustacea</taxon>
        <taxon>Multicrustacea</taxon>
        <taxon>Malacostraca</taxon>
        <taxon>Eumalacostraca</taxon>
        <taxon>Peracarida</taxon>
        <taxon>Amphipoda</taxon>
        <taxon>Amphilochidea</taxon>
        <taxon>Lysianassida</taxon>
        <taxon>Lysianassidira</taxon>
        <taxon>Lysianassoidea</taxon>
        <taxon>Lysianassidae</taxon>
        <taxon>Hirondellea</taxon>
    </lineage>
</organism>
<dbReference type="PANTHER" id="PTHR22734">
    <property type="entry name" value="U3 SMALL NUCLEOLAR RIBONUCLEOPROTEIN PROTEIN IMP4"/>
    <property type="match status" value="1"/>
</dbReference>
<evidence type="ECO:0000256" key="1">
    <source>
        <dbReference type="SAM" id="MobiDB-lite"/>
    </source>
</evidence>
<dbReference type="AlphaFoldDB" id="A0A6A7GD55"/>
<protein>
    <submittedName>
        <fullName evidence="3">Brix-domain-containing protein</fullName>
    </submittedName>
</protein>
<dbReference type="InterPro" id="IPR044281">
    <property type="entry name" value="IMP4/RPF1"/>
</dbReference>
<sequence>MVKRDKIGNSAKRTSVYLAERKEKRRKKTTARKNRKRDREELGDAAPPVKKQETLDTKREFDPTFVEKKDSEITNDEACDEFSPFFSGDRQPKTVITSNQKPSKRVYDLIRDLLGVFPNSFFYNRKQFEIKDMVKAANKRDFTSILVIHEDRKKINSLLHICLPNGPTAHYKLSSLELINEIPHRGRASKEKPEIILNNFNTRLGIRIGRMMSTLFPQDANFRARQVCTMHNQRDFIFFRRHRYIIDNPFQDSEKAQLQELGPRFTLKLKSLQVGTFDTKFGEYEWIHKKEMDTSRRRFFL</sequence>
<feature type="compositionally biased region" description="Basic residues" evidence="1">
    <location>
        <begin position="23"/>
        <end position="36"/>
    </location>
</feature>
<dbReference type="Gene3D" id="3.40.50.10480">
    <property type="entry name" value="Probable brix-domain ribosomal biogenesis protein"/>
    <property type="match status" value="1"/>
</dbReference>
<proteinExistence type="evidence at transcript level"/>
<dbReference type="SMART" id="SM00879">
    <property type="entry name" value="Brix"/>
    <property type="match status" value="1"/>
</dbReference>
<dbReference type="PANTHER" id="PTHR22734:SF3">
    <property type="entry name" value="RIBOSOME PRODUCTION FACTOR 1"/>
    <property type="match status" value="1"/>
</dbReference>
<accession>A0A6A7GD55</accession>
<dbReference type="GO" id="GO:0042134">
    <property type="term" value="F:rRNA primary transcript binding"/>
    <property type="evidence" value="ECO:0007669"/>
    <property type="project" value="InterPro"/>
</dbReference>
<dbReference type="GO" id="GO:0005730">
    <property type="term" value="C:nucleolus"/>
    <property type="evidence" value="ECO:0007669"/>
    <property type="project" value="TreeGrafter"/>
</dbReference>
<feature type="region of interest" description="Disordered" evidence="1">
    <location>
        <begin position="1"/>
        <end position="61"/>
    </location>
</feature>
<dbReference type="SUPFAM" id="SSF52954">
    <property type="entry name" value="Class II aaRS ABD-related"/>
    <property type="match status" value="1"/>
</dbReference>
<dbReference type="GO" id="GO:0000460">
    <property type="term" value="P:maturation of 5.8S rRNA"/>
    <property type="evidence" value="ECO:0007669"/>
    <property type="project" value="TreeGrafter"/>
</dbReference>
<dbReference type="GO" id="GO:0000470">
    <property type="term" value="P:maturation of LSU-rRNA"/>
    <property type="evidence" value="ECO:0007669"/>
    <property type="project" value="TreeGrafter"/>
</dbReference>